<accession>A0AAE2YRF7</accession>
<dbReference type="InterPro" id="IPR000182">
    <property type="entry name" value="GNAT_dom"/>
</dbReference>
<dbReference type="EMBL" id="JAAXYO010000180">
    <property type="protein sequence ID" value="MBU2788927.1"/>
    <property type="molecule type" value="Genomic_DNA"/>
</dbReference>
<dbReference type="SUPFAM" id="SSF55729">
    <property type="entry name" value="Acyl-CoA N-acyltransferases (Nat)"/>
    <property type="match status" value="1"/>
</dbReference>
<dbReference type="Pfam" id="PF00583">
    <property type="entry name" value="Acetyltransf_1"/>
    <property type="match status" value="1"/>
</dbReference>
<name>A0AAE2YRF7_9PROT</name>
<evidence type="ECO:0000259" key="3">
    <source>
        <dbReference type="PROSITE" id="PS51186"/>
    </source>
</evidence>
<evidence type="ECO:0000313" key="4">
    <source>
        <dbReference type="EMBL" id="MBU2788927.1"/>
    </source>
</evidence>
<sequence>MESRLRLATLEDLPEIVTIYNSTIASRIVTADTDPVTVASRIPWFQAHDPNRRPIWVLQSDTGIAAWLSLSDFYGRPAYAATVEVAIYVREEERGKGQASILMEHAIHAAPALGISTLLGFIFAENQASVRLFKKFAFAEWGSLPEVARLDGETRDLLILGRKLGY</sequence>
<evidence type="ECO:0000313" key="5">
    <source>
        <dbReference type="Proteomes" id="UP001197378"/>
    </source>
</evidence>
<dbReference type="RefSeq" id="WP_215871725.1">
    <property type="nucleotide sequence ID" value="NZ_JAAXYO010000180.1"/>
</dbReference>
<comment type="caution">
    <text evidence="4">The sequence shown here is derived from an EMBL/GenBank/DDBJ whole genome shotgun (WGS) entry which is preliminary data.</text>
</comment>
<dbReference type="AlphaFoldDB" id="A0AAE2YRF7"/>
<protein>
    <submittedName>
        <fullName evidence="4">N-acetyltransferase</fullName>
    </submittedName>
</protein>
<proteinExistence type="predicted"/>
<dbReference type="InterPro" id="IPR016181">
    <property type="entry name" value="Acyl_CoA_acyltransferase"/>
</dbReference>
<organism evidence="4 5">
    <name type="scientific">Igneacidithiobacillus copahuensis</name>
    <dbReference type="NCBI Taxonomy" id="2724909"/>
    <lineage>
        <taxon>Bacteria</taxon>
        <taxon>Pseudomonadati</taxon>
        <taxon>Pseudomonadota</taxon>
        <taxon>Acidithiobacillia</taxon>
        <taxon>Acidithiobacillales</taxon>
        <taxon>Acidithiobacillaceae</taxon>
        <taxon>Igneacidithiobacillus</taxon>
    </lineage>
</organism>
<evidence type="ECO:0000256" key="1">
    <source>
        <dbReference type="ARBA" id="ARBA00022679"/>
    </source>
</evidence>
<dbReference type="GO" id="GO:0016747">
    <property type="term" value="F:acyltransferase activity, transferring groups other than amino-acyl groups"/>
    <property type="evidence" value="ECO:0007669"/>
    <property type="project" value="InterPro"/>
</dbReference>
<gene>
    <name evidence="4" type="ORF">HFQ13_12070</name>
</gene>
<dbReference type="PANTHER" id="PTHR43072:SF23">
    <property type="entry name" value="UPF0039 PROTEIN C11D3.02C"/>
    <property type="match status" value="1"/>
</dbReference>
<dbReference type="Proteomes" id="UP001197378">
    <property type="component" value="Unassembled WGS sequence"/>
</dbReference>
<dbReference type="PROSITE" id="PS51186">
    <property type="entry name" value="GNAT"/>
    <property type="match status" value="1"/>
</dbReference>
<evidence type="ECO:0000256" key="2">
    <source>
        <dbReference type="ARBA" id="ARBA00023315"/>
    </source>
</evidence>
<dbReference type="Gene3D" id="3.40.630.30">
    <property type="match status" value="1"/>
</dbReference>
<reference evidence="4" key="1">
    <citation type="journal article" date="2021" name="ISME J.">
        <title>Genomic evolution of the class Acidithiobacillia: deep-branching Proteobacteria living in extreme acidic conditions.</title>
        <authorList>
            <person name="Moya-Beltran A."/>
            <person name="Beard S."/>
            <person name="Rojas-Villalobos C."/>
            <person name="Issotta F."/>
            <person name="Gallardo Y."/>
            <person name="Ulloa R."/>
            <person name="Giaveno A."/>
            <person name="Degli Esposti M."/>
            <person name="Johnson D.B."/>
            <person name="Quatrini R."/>
        </authorList>
    </citation>
    <scope>NUCLEOTIDE SEQUENCE</scope>
    <source>
        <strain evidence="4">VAN18-1</strain>
    </source>
</reference>
<keyword evidence="2" id="KW-0012">Acyltransferase</keyword>
<keyword evidence="5" id="KW-1185">Reference proteome</keyword>
<feature type="domain" description="N-acetyltransferase" evidence="3">
    <location>
        <begin position="3"/>
        <end position="166"/>
    </location>
</feature>
<keyword evidence="1" id="KW-0808">Transferase</keyword>
<dbReference type="PANTHER" id="PTHR43072">
    <property type="entry name" value="N-ACETYLTRANSFERASE"/>
    <property type="match status" value="1"/>
</dbReference>
<dbReference type="CDD" id="cd04301">
    <property type="entry name" value="NAT_SF"/>
    <property type="match status" value="1"/>
</dbReference>